<keyword evidence="3" id="KW-1185">Reference proteome</keyword>
<protein>
    <submittedName>
        <fullName evidence="2">Actin-related protein</fullName>
    </submittedName>
</protein>
<evidence type="ECO:0000313" key="2">
    <source>
        <dbReference type="EMBL" id="KAJ4456012.1"/>
    </source>
</evidence>
<dbReference type="SUPFAM" id="SSF53067">
    <property type="entry name" value="Actin-like ATPase domain"/>
    <property type="match status" value="2"/>
</dbReference>
<dbReference type="InterPro" id="IPR043129">
    <property type="entry name" value="ATPase_NBD"/>
</dbReference>
<dbReference type="SMART" id="SM00268">
    <property type="entry name" value="ACTIN"/>
    <property type="match status" value="1"/>
</dbReference>
<dbReference type="PANTHER" id="PTHR11937">
    <property type="entry name" value="ACTIN"/>
    <property type="match status" value="1"/>
</dbReference>
<dbReference type="InterPro" id="IPR004000">
    <property type="entry name" value="Actin"/>
</dbReference>
<accession>A0ABQ8U9M0</accession>
<evidence type="ECO:0000313" key="3">
    <source>
        <dbReference type="Proteomes" id="UP001141327"/>
    </source>
</evidence>
<proteinExistence type="inferred from homology"/>
<comment type="similarity">
    <text evidence="1">Belongs to the actin family.</text>
</comment>
<dbReference type="EMBL" id="JAPMOS010000085">
    <property type="protein sequence ID" value="KAJ4456012.1"/>
    <property type="molecule type" value="Genomic_DNA"/>
</dbReference>
<dbReference type="Proteomes" id="UP001141327">
    <property type="component" value="Unassembled WGS sequence"/>
</dbReference>
<reference evidence="2" key="1">
    <citation type="journal article" date="2022" name="bioRxiv">
        <title>Genomics of Preaxostyla Flagellates Illuminates Evolutionary Transitions and the Path Towards Mitochondrial Loss.</title>
        <authorList>
            <person name="Novak L.V.F."/>
            <person name="Treitli S.C."/>
            <person name="Pyrih J."/>
            <person name="Halakuc P."/>
            <person name="Pipaliya S.V."/>
            <person name="Vacek V."/>
            <person name="Brzon O."/>
            <person name="Soukal P."/>
            <person name="Eme L."/>
            <person name="Dacks J.B."/>
            <person name="Karnkowska A."/>
            <person name="Elias M."/>
            <person name="Hampl V."/>
        </authorList>
    </citation>
    <scope>NUCLEOTIDE SEQUENCE</scope>
    <source>
        <strain evidence="2">RCP-MX</strain>
    </source>
</reference>
<name>A0ABQ8U9M0_9EUKA</name>
<evidence type="ECO:0000256" key="1">
    <source>
        <dbReference type="RuleBase" id="RU000487"/>
    </source>
</evidence>
<gene>
    <name evidence="2" type="ORF">PAPYR_8921</name>
</gene>
<comment type="caution">
    <text evidence="2">The sequence shown here is derived from an EMBL/GenBank/DDBJ whole genome shotgun (WGS) entry which is preliminary data.</text>
</comment>
<sequence>MSPEMICLDSGSFQLRVGMVGQDLPSATFYNFLGREPSRRSDGLIDPQSVHFGEELTSSACPQCALVYPTHKSCVMDWGLQRRLWESAFAHLKWRPEQNIPLLYADPMLLPNDQQEGIQQLVFEEMNFPHLCRVPASVLAFQQHVHLLAGIPPAASAACVMVDAGHDATTITPMFNGIPLNYAVRRYDVGGEAITSQLATLLGPLAPPNWLKTNLLKERLCHCALDYPAEIGRMPMPSTAVLSMERAVLTAPEVLFCPRNVGVSSGGLADTLHEAVESTPGMLHPLLYRNILVHGGTANLPGFCERLASDVRALVPDGLEVVVECATGQLTNPRLAAWQGGAWWAMSYPRSTFLELWGVSRDEYMESGTHALCRRKFVWY</sequence>
<dbReference type="Gene3D" id="3.90.640.10">
    <property type="entry name" value="Actin, Chain A, domain 4"/>
    <property type="match status" value="1"/>
</dbReference>
<dbReference type="Gene3D" id="3.30.420.40">
    <property type="match status" value="2"/>
</dbReference>
<dbReference type="Pfam" id="PF00022">
    <property type="entry name" value="Actin"/>
    <property type="match status" value="2"/>
</dbReference>
<organism evidence="2 3">
    <name type="scientific">Paratrimastix pyriformis</name>
    <dbReference type="NCBI Taxonomy" id="342808"/>
    <lineage>
        <taxon>Eukaryota</taxon>
        <taxon>Metamonada</taxon>
        <taxon>Preaxostyla</taxon>
        <taxon>Paratrimastigidae</taxon>
        <taxon>Paratrimastix</taxon>
    </lineage>
</organism>